<dbReference type="PANTHER" id="PTHR43305:SF1">
    <property type="entry name" value="FAMILY N-ACETYLTRANSFERASE, PUTATIVE (AFU_ORTHOLOGUE AFUA_2G01380)-RELATED"/>
    <property type="match status" value="1"/>
</dbReference>
<dbReference type="Pfam" id="PF00583">
    <property type="entry name" value="Acetyltransf_1"/>
    <property type="match status" value="1"/>
</dbReference>
<dbReference type="GeneID" id="54423506"/>
<sequence>MPVPSPDVETSPSTRPTNTDGAWDPAFTIYQAVTSQDLATTYELFIAYTDWLNLDLYFQDFKTELATLPGKYAPPSGCLLLAKPATTGGAQGVIAMRPLPSVGEAICEMKRLYVLPSARGMGIGRVLIREAVRRAEEKGYREMVLDTLPSMKGAITLYRSESFIERDAYYENPIEGAIFFRKWLGR</sequence>
<dbReference type="InterPro" id="IPR016181">
    <property type="entry name" value="Acyl_CoA_acyltransferase"/>
</dbReference>
<dbReference type="AlphaFoldDB" id="A0A6G1FWI1"/>
<dbReference type="Proteomes" id="UP000504638">
    <property type="component" value="Unplaced"/>
</dbReference>
<dbReference type="InterPro" id="IPR000182">
    <property type="entry name" value="GNAT_dom"/>
</dbReference>
<evidence type="ECO:0000256" key="1">
    <source>
        <dbReference type="SAM" id="MobiDB-lite"/>
    </source>
</evidence>
<evidence type="ECO:0000259" key="2">
    <source>
        <dbReference type="PROSITE" id="PS51186"/>
    </source>
</evidence>
<evidence type="ECO:0000313" key="4">
    <source>
        <dbReference type="Proteomes" id="UP000504638"/>
    </source>
</evidence>
<dbReference type="RefSeq" id="XP_033531671.1">
    <property type="nucleotide sequence ID" value="XM_033682936.1"/>
</dbReference>
<dbReference type="PROSITE" id="PS51186">
    <property type="entry name" value="GNAT"/>
    <property type="match status" value="1"/>
</dbReference>
<dbReference type="InterPro" id="IPR052777">
    <property type="entry name" value="Acetyltransferase_Enz"/>
</dbReference>
<dbReference type="PANTHER" id="PTHR43305">
    <property type="entry name" value="FAMILY N-ACETYLTRANSFERASE, PUTATIVE (AFU_ORTHOLOGUE AFUA_2G01380)-RELATED"/>
    <property type="match status" value="1"/>
</dbReference>
<dbReference type="SUPFAM" id="SSF55729">
    <property type="entry name" value="Acyl-CoA N-acyltransferases (Nat)"/>
    <property type="match status" value="1"/>
</dbReference>
<evidence type="ECO:0000313" key="5">
    <source>
        <dbReference type="RefSeq" id="XP_033531671.1"/>
    </source>
</evidence>
<dbReference type="CDD" id="cd04301">
    <property type="entry name" value="NAT_SF"/>
    <property type="match status" value="1"/>
</dbReference>
<feature type="compositionally biased region" description="Polar residues" evidence="1">
    <location>
        <begin position="8"/>
        <end position="20"/>
    </location>
</feature>
<feature type="region of interest" description="Disordered" evidence="1">
    <location>
        <begin position="1"/>
        <end position="20"/>
    </location>
</feature>
<dbReference type="EMBL" id="ML975168">
    <property type="protein sequence ID" value="KAF1810040.1"/>
    <property type="molecule type" value="Genomic_DNA"/>
</dbReference>
<evidence type="ECO:0000313" key="3">
    <source>
        <dbReference type="EMBL" id="KAF1810040.1"/>
    </source>
</evidence>
<keyword evidence="4" id="KW-1185">Reference proteome</keyword>
<reference evidence="3 5" key="1">
    <citation type="submission" date="2020-01" db="EMBL/GenBank/DDBJ databases">
        <authorList>
            <consortium name="DOE Joint Genome Institute"/>
            <person name="Haridas S."/>
            <person name="Albert R."/>
            <person name="Binder M."/>
            <person name="Bloem J."/>
            <person name="Labutti K."/>
            <person name="Salamov A."/>
            <person name="Andreopoulos B."/>
            <person name="Baker S.E."/>
            <person name="Barry K."/>
            <person name="Bills G."/>
            <person name="Bluhm B.H."/>
            <person name="Cannon C."/>
            <person name="Castanera R."/>
            <person name="Culley D.E."/>
            <person name="Daum C."/>
            <person name="Ezra D."/>
            <person name="Gonzalez J.B."/>
            <person name="Henrissat B."/>
            <person name="Kuo A."/>
            <person name="Liang C."/>
            <person name="Lipzen A."/>
            <person name="Lutzoni F."/>
            <person name="Magnuson J."/>
            <person name="Mondo S."/>
            <person name="Nolan M."/>
            <person name="Ohm R."/>
            <person name="Pangilinan J."/>
            <person name="Park H.-J."/>
            <person name="Ramirez L."/>
            <person name="Alfaro M."/>
            <person name="Sun H."/>
            <person name="Tritt A."/>
            <person name="Yoshinaga Y."/>
            <person name="Zwiers L.-H."/>
            <person name="Turgeon B.G."/>
            <person name="Goodwin S.B."/>
            <person name="Spatafora J.W."/>
            <person name="Crous P.W."/>
            <person name="Grigoriev I.V."/>
        </authorList>
    </citation>
    <scope>NUCLEOTIDE SEQUENCE</scope>
    <source>
        <strain evidence="3 5">CBS 781.70</strain>
    </source>
</reference>
<dbReference type="GO" id="GO:0016747">
    <property type="term" value="F:acyltransferase activity, transferring groups other than amino-acyl groups"/>
    <property type="evidence" value="ECO:0007669"/>
    <property type="project" value="InterPro"/>
</dbReference>
<dbReference type="OrthoDB" id="41532at2759"/>
<proteinExistence type="predicted"/>
<organism evidence="3">
    <name type="scientific">Eremomyces bilateralis CBS 781.70</name>
    <dbReference type="NCBI Taxonomy" id="1392243"/>
    <lineage>
        <taxon>Eukaryota</taxon>
        <taxon>Fungi</taxon>
        <taxon>Dikarya</taxon>
        <taxon>Ascomycota</taxon>
        <taxon>Pezizomycotina</taxon>
        <taxon>Dothideomycetes</taxon>
        <taxon>Dothideomycetes incertae sedis</taxon>
        <taxon>Eremomycetales</taxon>
        <taxon>Eremomycetaceae</taxon>
        <taxon>Eremomyces</taxon>
    </lineage>
</organism>
<reference evidence="5" key="3">
    <citation type="submission" date="2025-04" db="UniProtKB">
        <authorList>
            <consortium name="RefSeq"/>
        </authorList>
    </citation>
    <scope>IDENTIFICATION</scope>
    <source>
        <strain evidence="5">CBS 781.70</strain>
    </source>
</reference>
<gene>
    <name evidence="3 5" type="ORF">P152DRAFT_516197</name>
</gene>
<protein>
    <submittedName>
        <fullName evidence="3 5">Acetyltransferase</fullName>
    </submittedName>
</protein>
<name>A0A6G1FWI1_9PEZI</name>
<dbReference type="Gene3D" id="3.40.630.30">
    <property type="match status" value="1"/>
</dbReference>
<keyword evidence="3" id="KW-0808">Transferase</keyword>
<reference evidence="5" key="2">
    <citation type="submission" date="2020-04" db="EMBL/GenBank/DDBJ databases">
        <authorList>
            <consortium name="NCBI Genome Project"/>
        </authorList>
    </citation>
    <scope>NUCLEOTIDE SEQUENCE</scope>
    <source>
        <strain evidence="5">CBS 781.70</strain>
    </source>
</reference>
<feature type="domain" description="N-acetyltransferase" evidence="2">
    <location>
        <begin position="28"/>
        <end position="185"/>
    </location>
</feature>
<accession>A0A6G1FWI1</accession>